<protein>
    <submittedName>
        <fullName evidence="2">DUF721 domain-containing protein</fullName>
    </submittedName>
</protein>
<dbReference type="Proteomes" id="UP000501003">
    <property type="component" value="Chromosome"/>
</dbReference>
<name>A0A7D4UJL6_9MICO</name>
<dbReference type="PANTHER" id="PTHR36456:SF1">
    <property type="entry name" value="UPF0232 PROTEIN SCO3875"/>
    <property type="match status" value="1"/>
</dbReference>
<dbReference type="AlphaFoldDB" id="A0A7D4UJL6"/>
<feature type="region of interest" description="Disordered" evidence="1">
    <location>
        <begin position="140"/>
        <end position="162"/>
    </location>
</feature>
<evidence type="ECO:0000313" key="2">
    <source>
        <dbReference type="EMBL" id="QKJ24639.1"/>
    </source>
</evidence>
<keyword evidence="3" id="KW-1185">Reference proteome</keyword>
<proteinExistence type="predicted"/>
<reference evidence="2 3" key="1">
    <citation type="submission" date="2020-05" db="EMBL/GenBank/DDBJ databases">
        <title>Aquirufa sp. strain 15G-AUS-rot a new Aquirufa species.</title>
        <authorList>
            <person name="Pitt A."/>
            <person name="Hahn M.W."/>
        </authorList>
    </citation>
    <scope>NUCLEOTIDE SEQUENCE [LARGE SCALE GENOMIC DNA]</scope>
    <source>
        <strain evidence="2 3">15G-AUS-rot</strain>
    </source>
</reference>
<dbReference type="PANTHER" id="PTHR36456">
    <property type="entry name" value="UPF0232 PROTEIN SCO3875"/>
    <property type="match status" value="1"/>
</dbReference>
<dbReference type="Pfam" id="PF05258">
    <property type="entry name" value="DciA"/>
    <property type="match status" value="1"/>
</dbReference>
<organism evidence="2 3">
    <name type="scientific">Aquiluna borgnonia</name>
    <dbReference type="NCBI Taxonomy" id="2499157"/>
    <lineage>
        <taxon>Bacteria</taxon>
        <taxon>Bacillati</taxon>
        <taxon>Actinomycetota</taxon>
        <taxon>Actinomycetes</taxon>
        <taxon>Micrococcales</taxon>
        <taxon>Microbacteriaceae</taxon>
        <taxon>Luna cluster</taxon>
        <taxon>Luna-1 subcluster</taxon>
        <taxon>Aquiluna</taxon>
    </lineage>
</organism>
<evidence type="ECO:0000313" key="3">
    <source>
        <dbReference type="Proteomes" id="UP000501003"/>
    </source>
</evidence>
<evidence type="ECO:0000256" key="1">
    <source>
        <dbReference type="SAM" id="MobiDB-lite"/>
    </source>
</evidence>
<dbReference type="RefSeq" id="WP_173492938.1">
    <property type="nucleotide sequence ID" value="NZ_CP054056.1"/>
</dbReference>
<gene>
    <name evidence="2" type="ORF">HRU87_00020</name>
</gene>
<accession>A0A7D4UJL6</accession>
<dbReference type="InterPro" id="IPR007922">
    <property type="entry name" value="DciA-like"/>
</dbReference>
<dbReference type="KEGG" id="aqg:HRU87_00020"/>
<dbReference type="EMBL" id="CP054056">
    <property type="protein sequence ID" value="QKJ24639.1"/>
    <property type="molecule type" value="Genomic_DNA"/>
</dbReference>
<sequence>MRELNFSAADEYFRKYLLGTAGLKSRDQKRREAKQKRGSQPFEAGRDLVTAAASMDALVGQFNWDARLSEADLFANWEKVVGEDSANASFPEEIKNRVLSVRCRSTAWATQLRLLQNAILNKIQELYPQLSIEEIKFVGPSAPSWKKGPRSVPGRGPRDTYG</sequence>